<dbReference type="Proteomes" id="UP000234331">
    <property type="component" value="Unassembled WGS sequence"/>
</dbReference>
<protein>
    <submittedName>
        <fullName evidence="2">Uncharacterized protein</fullName>
    </submittedName>
</protein>
<keyword evidence="1" id="KW-0812">Transmembrane</keyword>
<dbReference type="EMBL" id="FZMO01000001">
    <property type="protein sequence ID" value="SNQ45364.1"/>
    <property type="molecule type" value="Genomic_DNA"/>
</dbReference>
<proteinExistence type="predicted"/>
<keyword evidence="1" id="KW-0472">Membrane</keyword>
<sequence>MDDGQLVRRGQSRGERAERAIRVTTVVAVALVAAFVSYQHMRGVAVQHGGIRRPRRCCRSAWTG</sequence>
<reference evidence="2 3" key="1">
    <citation type="submission" date="2017-06" db="EMBL/GenBank/DDBJ databases">
        <authorList>
            <person name="Kim H.J."/>
            <person name="Triplett B.A."/>
        </authorList>
    </citation>
    <scope>NUCLEOTIDE SEQUENCE [LARGE SCALE GENOMIC DNA]</scope>
    <source>
        <strain evidence="2">FRACA_ARgP5</strain>
    </source>
</reference>
<keyword evidence="1" id="KW-1133">Transmembrane helix</keyword>
<evidence type="ECO:0000313" key="2">
    <source>
        <dbReference type="EMBL" id="SNQ45364.1"/>
    </source>
</evidence>
<organism evidence="2 3">
    <name type="scientific">Frankia canadensis</name>
    <dbReference type="NCBI Taxonomy" id="1836972"/>
    <lineage>
        <taxon>Bacteria</taxon>
        <taxon>Bacillati</taxon>
        <taxon>Actinomycetota</taxon>
        <taxon>Actinomycetes</taxon>
        <taxon>Frankiales</taxon>
        <taxon>Frankiaceae</taxon>
        <taxon>Frankia</taxon>
    </lineage>
</organism>
<accession>A0A2I2KI76</accession>
<dbReference type="AlphaFoldDB" id="A0A2I2KI76"/>
<evidence type="ECO:0000256" key="1">
    <source>
        <dbReference type="SAM" id="Phobius"/>
    </source>
</evidence>
<evidence type="ECO:0000313" key="3">
    <source>
        <dbReference type="Proteomes" id="UP000234331"/>
    </source>
</evidence>
<gene>
    <name evidence="2" type="ORF">FRACA_10123</name>
</gene>
<feature type="transmembrane region" description="Helical" evidence="1">
    <location>
        <begin position="20"/>
        <end position="38"/>
    </location>
</feature>
<dbReference type="Pfam" id="PF10935">
    <property type="entry name" value="DUF2637"/>
    <property type="match status" value="1"/>
</dbReference>
<dbReference type="InterPro" id="IPR021235">
    <property type="entry name" value="DUF2637"/>
</dbReference>
<name>A0A2I2KI76_9ACTN</name>
<keyword evidence="3" id="KW-1185">Reference proteome</keyword>